<evidence type="ECO:0000256" key="1">
    <source>
        <dbReference type="SAM" id="MobiDB-lite"/>
    </source>
</evidence>
<feature type="region of interest" description="Disordered" evidence="1">
    <location>
        <begin position="96"/>
        <end position="117"/>
    </location>
</feature>
<evidence type="ECO:0000313" key="2">
    <source>
        <dbReference type="EMBL" id="CAG2208990.1"/>
    </source>
</evidence>
<name>A0A8S3RHY5_MYTED</name>
<dbReference type="Proteomes" id="UP000683360">
    <property type="component" value="Unassembled WGS sequence"/>
</dbReference>
<reference evidence="2" key="1">
    <citation type="submission" date="2021-03" db="EMBL/GenBank/DDBJ databases">
        <authorList>
            <person name="Bekaert M."/>
        </authorList>
    </citation>
    <scope>NUCLEOTIDE SEQUENCE</scope>
</reference>
<protein>
    <submittedName>
        <fullName evidence="2">Uncharacterized protein</fullName>
    </submittedName>
</protein>
<dbReference type="AlphaFoldDB" id="A0A8S3RHY5"/>
<evidence type="ECO:0000313" key="3">
    <source>
        <dbReference type="Proteomes" id="UP000683360"/>
    </source>
</evidence>
<organism evidence="2 3">
    <name type="scientific">Mytilus edulis</name>
    <name type="common">Blue mussel</name>
    <dbReference type="NCBI Taxonomy" id="6550"/>
    <lineage>
        <taxon>Eukaryota</taxon>
        <taxon>Metazoa</taxon>
        <taxon>Spiralia</taxon>
        <taxon>Lophotrochozoa</taxon>
        <taxon>Mollusca</taxon>
        <taxon>Bivalvia</taxon>
        <taxon>Autobranchia</taxon>
        <taxon>Pteriomorphia</taxon>
        <taxon>Mytilida</taxon>
        <taxon>Mytiloidea</taxon>
        <taxon>Mytilidae</taxon>
        <taxon>Mytilinae</taxon>
        <taxon>Mytilus</taxon>
    </lineage>
</organism>
<sequence>MSNSSNFDETATLGWSLLKANTESTVLVKGWNSEQKLQTFVSRITVKAFKFYENRVEELVEGAFQSESENAKEHLVKKCLTNACCDEEGKEYKARKTDTKYEPGENKDTKSEVERNSSSKYEIKRASCQNHLNHHELEMLIDIIDRLAPTSVYCSDKLLTCKLKSRKYRYWTTPPMVDERNKGENDGERKPQIAVQGCKQYFKAVLFLPYQRTDFKVKTIHPN</sequence>
<comment type="caution">
    <text evidence="2">The sequence shown here is derived from an EMBL/GenBank/DDBJ whole genome shotgun (WGS) entry which is preliminary data.</text>
</comment>
<keyword evidence="3" id="KW-1185">Reference proteome</keyword>
<dbReference type="EMBL" id="CAJPWZ010001126">
    <property type="protein sequence ID" value="CAG2208990.1"/>
    <property type="molecule type" value="Genomic_DNA"/>
</dbReference>
<gene>
    <name evidence="2" type="ORF">MEDL_23085</name>
</gene>
<proteinExistence type="predicted"/>
<accession>A0A8S3RHY5</accession>